<evidence type="ECO:0000313" key="6">
    <source>
        <dbReference type="EMBL" id="RPA64825.1"/>
    </source>
</evidence>
<keyword evidence="7" id="KW-1185">Reference proteome</keyword>
<dbReference type="SUPFAM" id="SSF48498">
    <property type="entry name" value="Tetracyclin repressor-like, C-terminal domain"/>
    <property type="match status" value="1"/>
</dbReference>
<dbReference type="InterPro" id="IPR001647">
    <property type="entry name" value="HTH_TetR"/>
</dbReference>
<keyword evidence="2 4" id="KW-0238">DNA-binding</keyword>
<protein>
    <submittedName>
        <fullName evidence="6">TetR/AcrR family transcriptional regulator</fullName>
    </submittedName>
</protein>
<dbReference type="PANTHER" id="PTHR30055">
    <property type="entry name" value="HTH-TYPE TRANSCRIPTIONAL REGULATOR RUTR"/>
    <property type="match status" value="1"/>
</dbReference>
<organism evidence="6 7">
    <name type="scientific">Gordonia oryzae</name>
    <dbReference type="NCBI Taxonomy" id="2487349"/>
    <lineage>
        <taxon>Bacteria</taxon>
        <taxon>Bacillati</taxon>
        <taxon>Actinomycetota</taxon>
        <taxon>Actinomycetes</taxon>
        <taxon>Mycobacteriales</taxon>
        <taxon>Gordoniaceae</taxon>
        <taxon>Gordonia</taxon>
    </lineage>
</organism>
<name>A0A3N4GRG1_9ACTN</name>
<accession>A0A3N4GRG1</accession>
<evidence type="ECO:0000256" key="4">
    <source>
        <dbReference type="PROSITE-ProRule" id="PRU00335"/>
    </source>
</evidence>
<gene>
    <name evidence="6" type="ORF">EF294_06875</name>
</gene>
<keyword evidence="1" id="KW-0805">Transcription regulation</keyword>
<comment type="caution">
    <text evidence="6">The sequence shown here is derived from an EMBL/GenBank/DDBJ whole genome shotgun (WGS) entry which is preliminary data.</text>
</comment>
<dbReference type="EMBL" id="RKMH01000004">
    <property type="protein sequence ID" value="RPA64825.1"/>
    <property type="molecule type" value="Genomic_DNA"/>
</dbReference>
<dbReference type="GO" id="GO:0000976">
    <property type="term" value="F:transcription cis-regulatory region binding"/>
    <property type="evidence" value="ECO:0007669"/>
    <property type="project" value="TreeGrafter"/>
</dbReference>
<evidence type="ECO:0000259" key="5">
    <source>
        <dbReference type="PROSITE" id="PS50977"/>
    </source>
</evidence>
<evidence type="ECO:0000256" key="3">
    <source>
        <dbReference type="ARBA" id="ARBA00023163"/>
    </source>
</evidence>
<dbReference type="RefSeq" id="WP_123927212.1">
    <property type="nucleotide sequence ID" value="NZ_JBPSDP010000004.1"/>
</dbReference>
<dbReference type="PANTHER" id="PTHR30055:SF234">
    <property type="entry name" value="HTH-TYPE TRANSCRIPTIONAL REGULATOR BETI"/>
    <property type="match status" value="1"/>
</dbReference>
<proteinExistence type="predicted"/>
<keyword evidence="3" id="KW-0804">Transcription</keyword>
<dbReference type="GO" id="GO:0003700">
    <property type="term" value="F:DNA-binding transcription factor activity"/>
    <property type="evidence" value="ECO:0007669"/>
    <property type="project" value="TreeGrafter"/>
</dbReference>
<dbReference type="InterPro" id="IPR036271">
    <property type="entry name" value="Tet_transcr_reg_TetR-rel_C_sf"/>
</dbReference>
<evidence type="ECO:0000256" key="1">
    <source>
        <dbReference type="ARBA" id="ARBA00023015"/>
    </source>
</evidence>
<evidence type="ECO:0000313" key="7">
    <source>
        <dbReference type="Proteomes" id="UP000267536"/>
    </source>
</evidence>
<dbReference type="Gene3D" id="1.10.357.10">
    <property type="entry name" value="Tetracycline Repressor, domain 2"/>
    <property type="match status" value="1"/>
</dbReference>
<dbReference type="OrthoDB" id="9806334at2"/>
<sequence>MRSTDGDTFTERARRRQLVGCAIDAIAELGFAQASVRKIAERGGVAMSVVLYHFGNKDELVAAVVSECYRTLLEAMVPAVGAESTAIGKLAAHIRTHLQYMQTHRAHQIAIMEISQGFRGRDGARLADVAIDAEHRDGLAAVDLEVIFRLGVDTGEFRSVSVESMATAVRGSIGAALLRVTAQPDFDLTDYGTDLIEAFTRACAPDPR</sequence>
<dbReference type="PRINTS" id="PR00455">
    <property type="entry name" value="HTHTETR"/>
</dbReference>
<dbReference type="SUPFAM" id="SSF46689">
    <property type="entry name" value="Homeodomain-like"/>
    <property type="match status" value="1"/>
</dbReference>
<dbReference type="PROSITE" id="PS50977">
    <property type="entry name" value="HTH_TETR_2"/>
    <property type="match status" value="1"/>
</dbReference>
<dbReference type="InterPro" id="IPR009057">
    <property type="entry name" value="Homeodomain-like_sf"/>
</dbReference>
<dbReference type="Proteomes" id="UP000267536">
    <property type="component" value="Unassembled WGS sequence"/>
</dbReference>
<evidence type="ECO:0000256" key="2">
    <source>
        <dbReference type="ARBA" id="ARBA00023125"/>
    </source>
</evidence>
<dbReference type="Pfam" id="PF00440">
    <property type="entry name" value="TetR_N"/>
    <property type="match status" value="1"/>
</dbReference>
<dbReference type="Gene3D" id="1.10.10.60">
    <property type="entry name" value="Homeodomain-like"/>
    <property type="match status" value="1"/>
</dbReference>
<dbReference type="AlphaFoldDB" id="A0A3N4GRG1"/>
<feature type="DNA-binding region" description="H-T-H motif" evidence="4">
    <location>
        <begin position="35"/>
        <end position="54"/>
    </location>
</feature>
<feature type="domain" description="HTH tetR-type" evidence="5">
    <location>
        <begin position="12"/>
        <end position="72"/>
    </location>
</feature>
<reference evidence="6 7" key="1">
    <citation type="submission" date="2018-11" db="EMBL/GenBank/DDBJ databases">
        <title>Draft genome sequence of Gordonia sp. RS15-1S isolated from rice stems.</title>
        <authorList>
            <person name="Muangham S."/>
        </authorList>
    </citation>
    <scope>NUCLEOTIDE SEQUENCE [LARGE SCALE GENOMIC DNA]</scope>
    <source>
        <strain evidence="6 7">RS15-1S</strain>
    </source>
</reference>
<dbReference type="InterPro" id="IPR050109">
    <property type="entry name" value="HTH-type_TetR-like_transc_reg"/>
</dbReference>